<sequence>MQVAACRVSVGGRRRWGRREDDAGAGAVCAVVNGSAGKGGERGVPGWRSGCLFCTWEEGGDGAAQGGGRREVEVVSTGCAGHSGETIEMMVRPREGLPREGDGFPRGWGEGICAWVMRWKEGDGDGRMGLGCCPGTWAKMKEGEDGRAWVMRWKEGDGDGRMGLGCCPGTWAKMKEGEVGRAWVMRWKEGDGDGAMGYRETGFCAHRDGELIERF</sequence>
<keyword evidence="2" id="KW-1185">Reference proteome</keyword>
<evidence type="ECO:0000313" key="2">
    <source>
        <dbReference type="Proteomes" id="UP001234297"/>
    </source>
</evidence>
<gene>
    <name evidence="1" type="ORF">MRB53_012748</name>
</gene>
<accession>A0ACC2LZH1</accession>
<evidence type="ECO:0000313" key="1">
    <source>
        <dbReference type="EMBL" id="KAJ8638481.1"/>
    </source>
</evidence>
<dbReference type="Proteomes" id="UP001234297">
    <property type="component" value="Chromosome 3"/>
</dbReference>
<organism evidence="1 2">
    <name type="scientific">Persea americana</name>
    <name type="common">Avocado</name>
    <dbReference type="NCBI Taxonomy" id="3435"/>
    <lineage>
        <taxon>Eukaryota</taxon>
        <taxon>Viridiplantae</taxon>
        <taxon>Streptophyta</taxon>
        <taxon>Embryophyta</taxon>
        <taxon>Tracheophyta</taxon>
        <taxon>Spermatophyta</taxon>
        <taxon>Magnoliopsida</taxon>
        <taxon>Magnoliidae</taxon>
        <taxon>Laurales</taxon>
        <taxon>Lauraceae</taxon>
        <taxon>Persea</taxon>
    </lineage>
</organism>
<reference evidence="1 2" key="1">
    <citation type="journal article" date="2022" name="Hortic Res">
        <title>A haplotype resolved chromosomal level avocado genome allows analysis of novel avocado genes.</title>
        <authorList>
            <person name="Nath O."/>
            <person name="Fletcher S.J."/>
            <person name="Hayward A."/>
            <person name="Shaw L.M."/>
            <person name="Masouleh A.K."/>
            <person name="Furtado A."/>
            <person name="Henry R.J."/>
            <person name="Mitter N."/>
        </authorList>
    </citation>
    <scope>NUCLEOTIDE SEQUENCE [LARGE SCALE GENOMIC DNA]</scope>
    <source>
        <strain evidence="2">cv. Hass</strain>
    </source>
</reference>
<protein>
    <submittedName>
        <fullName evidence="1">Uncharacterized protein</fullName>
    </submittedName>
</protein>
<proteinExistence type="predicted"/>
<name>A0ACC2LZH1_PERAE</name>
<dbReference type="EMBL" id="CM056811">
    <property type="protein sequence ID" value="KAJ8638481.1"/>
    <property type="molecule type" value="Genomic_DNA"/>
</dbReference>
<comment type="caution">
    <text evidence="1">The sequence shown here is derived from an EMBL/GenBank/DDBJ whole genome shotgun (WGS) entry which is preliminary data.</text>
</comment>